<keyword evidence="3" id="KW-1185">Reference proteome</keyword>
<organism evidence="2 3">
    <name type="scientific">Scyliorhinus torazame</name>
    <name type="common">Cloudy catshark</name>
    <name type="synonym">Catulus torazame</name>
    <dbReference type="NCBI Taxonomy" id="75743"/>
    <lineage>
        <taxon>Eukaryota</taxon>
        <taxon>Metazoa</taxon>
        <taxon>Chordata</taxon>
        <taxon>Craniata</taxon>
        <taxon>Vertebrata</taxon>
        <taxon>Chondrichthyes</taxon>
        <taxon>Elasmobranchii</taxon>
        <taxon>Galeomorphii</taxon>
        <taxon>Galeoidea</taxon>
        <taxon>Carcharhiniformes</taxon>
        <taxon>Scyliorhinidae</taxon>
        <taxon>Scyliorhinus</taxon>
    </lineage>
</organism>
<dbReference type="STRING" id="75743.A0A401Q4U3"/>
<accession>A0A401Q4U3</accession>
<gene>
    <name evidence="2" type="ORF">scyTo_0017160</name>
</gene>
<protein>
    <recommendedName>
        <fullName evidence="4">EGF-like domain-containing protein</fullName>
    </recommendedName>
</protein>
<evidence type="ECO:0000313" key="3">
    <source>
        <dbReference type="Proteomes" id="UP000288216"/>
    </source>
</evidence>
<proteinExistence type="predicted"/>
<comment type="caution">
    <text evidence="2">The sequence shown here is derived from an EMBL/GenBank/DDBJ whole genome shotgun (WGS) entry which is preliminary data.</text>
</comment>
<sequence>MRSCKPGYRGERCEELTLLSHATQQSELYMYIAVGIGVGLLFSGLAVLLYYCCRNRCRKSKQMYSKCSVEARV</sequence>
<keyword evidence="1" id="KW-0812">Transmembrane</keyword>
<evidence type="ECO:0000313" key="2">
    <source>
        <dbReference type="EMBL" id="GCB80394.1"/>
    </source>
</evidence>
<dbReference type="EMBL" id="BFAA01010931">
    <property type="protein sequence ID" value="GCB80394.1"/>
    <property type="molecule type" value="Genomic_DNA"/>
</dbReference>
<dbReference type="AlphaFoldDB" id="A0A401Q4U3"/>
<reference evidence="2 3" key="1">
    <citation type="journal article" date="2018" name="Nat. Ecol. Evol.">
        <title>Shark genomes provide insights into elasmobranch evolution and the origin of vertebrates.</title>
        <authorList>
            <person name="Hara Y"/>
            <person name="Yamaguchi K"/>
            <person name="Onimaru K"/>
            <person name="Kadota M"/>
            <person name="Koyanagi M"/>
            <person name="Keeley SD"/>
            <person name="Tatsumi K"/>
            <person name="Tanaka K"/>
            <person name="Motone F"/>
            <person name="Kageyama Y"/>
            <person name="Nozu R"/>
            <person name="Adachi N"/>
            <person name="Nishimura O"/>
            <person name="Nakagawa R"/>
            <person name="Tanegashima C"/>
            <person name="Kiyatake I"/>
            <person name="Matsumoto R"/>
            <person name="Murakumo K"/>
            <person name="Nishida K"/>
            <person name="Terakita A"/>
            <person name="Kuratani S"/>
            <person name="Sato K"/>
            <person name="Hyodo S Kuraku.S."/>
        </authorList>
    </citation>
    <scope>NUCLEOTIDE SEQUENCE [LARGE SCALE GENOMIC DNA]</scope>
</reference>
<evidence type="ECO:0008006" key="4">
    <source>
        <dbReference type="Google" id="ProtNLM"/>
    </source>
</evidence>
<dbReference type="Proteomes" id="UP000288216">
    <property type="component" value="Unassembled WGS sequence"/>
</dbReference>
<keyword evidence="1" id="KW-0472">Membrane</keyword>
<name>A0A401Q4U3_SCYTO</name>
<feature type="transmembrane region" description="Helical" evidence="1">
    <location>
        <begin position="28"/>
        <end position="53"/>
    </location>
</feature>
<evidence type="ECO:0000256" key="1">
    <source>
        <dbReference type="SAM" id="Phobius"/>
    </source>
</evidence>
<dbReference type="OrthoDB" id="9411915at2759"/>
<keyword evidence="1" id="KW-1133">Transmembrane helix</keyword>